<protein>
    <submittedName>
        <fullName evidence="2">Serine protease</fullName>
    </submittedName>
</protein>
<dbReference type="PRINTS" id="PR00834">
    <property type="entry name" value="PROTEASES2C"/>
</dbReference>
<dbReference type="PANTHER" id="PTHR22939:SF129">
    <property type="entry name" value="SERINE PROTEASE HTRA2, MITOCHONDRIAL"/>
    <property type="match status" value="1"/>
</dbReference>
<accession>A0ABY7VUZ5</accession>
<dbReference type="InterPro" id="IPR001940">
    <property type="entry name" value="Peptidase_S1C"/>
</dbReference>
<keyword evidence="2" id="KW-0645">Protease</keyword>
<keyword evidence="2" id="KW-0378">Hydrolase</keyword>
<dbReference type="RefSeq" id="WP_274152556.1">
    <property type="nucleotide sequence ID" value="NZ_CP117812.1"/>
</dbReference>
<dbReference type="EMBL" id="CP117812">
    <property type="protein sequence ID" value="WDE97892.1"/>
    <property type="molecule type" value="Genomic_DNA"/>
</dbReference>
<evidence type="ECO:0000256" key="1">
    <source>
        <dbReference type="SAM" id="MobiDB-lite"/>
    </source>
</evidence>
<dbReference type="Pfam" id="PF13365">
    <property type="entry name" value="Trypsin_2"/>
    <property type="match status" value="1"/>
</dbReference>
<dbReference type="Proteomes" id="UP001214250">
    <property type="component" value="Chromosome 2"/>
</dbReference>
<dbReference type="SUPFAM" id="SSF50969">
    <property type="entry name" value="YVTN repeat-like/Quinoprotein amine dehydrogenase"/>
    <property type="match status" value="1"/>
</dbReference>
<dbReference type="InterPro" id="IPR043504">
    <property type="entry name" value="Peptidase_S1_PA_chymotrypsin"/>
</dbReference>
<gene>
    <name evidence="2" type="ORF">PQO03_18870</name>
</gene>
<dbReference type="SUPFAM" id="SSF50978">
    <property type="entry name" value="WD40 repeat-like"/>
    <property type="match status" value="1"/>
</dbReference>
<sequence length="1225" mass="135636">MKESIDVDQTSNLSVSYMPTGYFSRKIYTRPFMFGNIDPDKMSNELAEDIKFNLRPKTVNVLVYTVPAYVDRVFTFKQDEAHKTLAFTAQAGVEERIGQNAKVKNLIAENKVLKVYKTKAENRGPERVVVVQTAKKSTKSHTTQALKSTANKSQKPQALVNDDAPSEKVDAQVLYEEYFVDLPGEFVRAKKALGDKYWVVECADKKLYLVNLEEVKKENEPIPLISEQWTAGGKYALFASSITRDFTVVELTSGKIIKKCDWDFNGEVSSFIMGSHNSRYVFVAVRKDSHIMFWHLYDLKNGKTFRHGESSGYTRSGGPNLFASKDLKTVGYTNISVSPTGINTIDPFNDSKVQNIHSSTNYIHFEGDERGFIARNTVYKRGSSRSRDDGVSLTSNTEAFLPDENGACNIRISTIGDCKLYLNNYFKDSNETKEFCSLGRLPWVANTGRRHQSLFVSIHTARKNDSKDSKKFKGYESLLSRMVFDSELGFFAFKNEFKKDGVTIRKFNLKDMMSSEISNEYLVLQSELKTKLYTGNSYEQQLKLLGKGGVEVKLLKGPSGFSISSDGLIKWDVPGSLSSVGKTRVALEFKNGAGEVKQIGYDIDVLPKVDSLNATAVESDDSQEHAPIYKFIFEGENSCNFTVLSNGLVAIQNNLTLSVVNLSSNTLIKKIPLKHKYNDLLACGDKIAAWVNGQLDIIDYRSLKPVRSFKIGGYDLKDGAFDKVNKRIWFASLKGGEDDRISQQKIIYFDFVKGVFRFYDNILGSKVAVHPSGKILYSYVKVSHMQRELLRDYFGGQYVRTISSNDQTLFAFAIKKDDSLDGLRLNSSPGSNAKDLVVDPFGRGVYYVSGGGYRSGPKEMNGYTIPLFDPTDVSKAVTSYNTGSYPSGVAVDLSTGVVATYNGKKITLHNSKTGIQITKEIKLSLGDQIQKMLFSKDGQHLYILAKNTSLSRQSGVSQKGDLFTVLDLSGLSAAMVKHQNTLVTKLPATSVIVSQIKKNLSVQTSLIPKSTLRISQEEINKIKVDSVSSKSRTLQKASLIAKKYNQATVLIKNNRGSGTGFFINKRGLILTCAHVLSQENTVRFKDSKGDVKTVKVAIVGTDSVNDLALLQTVPYISSPYVGLELKRMPEMGEQLVVIGNPGAGNLILSNTMTTGIVSNNNRILDGKKYIQTSAAINPGNSGGPIFDKYGNVCGVVTMKARMEGAGFAVPPDTMLKFLKAALKKK</sequence>
<dbReference type="Gene3D" id="2.40.10.10">
    <property type="entry name" value="Trypsin-like serine proteases"/>
    <property type="match status" value="2"/>
</dbReference>
<keyword evidence="3" id="KW-1185">Reference proteome</keyword>
<dbReference type="PANTHER" id="PTHR22939">
    <property type="entry name" value="SERINE PROTEASE FAMILY S1C HTRA-RELATED"/>
    <property type="match status" value="1"/>
</dbReference>
<organism evidence="2 3">
    <name type="scientific">Lentisphaera profundi</name>
    <dbReference type="NCBI Taxonomy" id="1658616"/>
    <lineage>
        <taxon>Bacteria</taxon>
        <taxon>Pseudomonadati</taxon>
        <taxon>Lentisphaerota</taxon>
        <taxon>Lentisphaeria</taxon>
        <taxon>Lentisphaerales</taxon>
        <taxon>Lentisphaeraceae</taxon>
        <taxon>Lentisphaera</taxon>
    </lineage>
</organism>
<dbReference type="InterPro" id="IPR015943">
    <property type="entry name" value="WD40/YVTN_repeat-like_dom_sf"/>
</dbReference>
<proteinExistence type="predicted"/>
<dbReference type="GO" id="GO:0008233">
    <property type="term" value="F:peptidase activity"/>
    <property type="evidence" value="ECO:0007669"/>
    <property type="project" value="UniProtKB-KW"/>
</dbReference>
<feature type="region of interest" description="Disordered" evidence="1">
    <location>
        <begin position="136"/>
        <end position="163"/>
    </location>
</feature>
<dbReference type="Gene3D" id="2.130.10.10">
    <property type="entry name" value="YVTN repeat-like/Quinoprotein amine dehydrogenase"/>
    <property type="match status" value="1"/>
</dbReference>
<reference evidence="2 3" key="1">
    <citation type="submission" date="2023-02" db="EMBL/GenBank/DDBJ databases">
        <title>Genome sequence of Lentisphaera profundi SAORIC-696.</title>
        <authorList>
            <person name="Kim e."/>
            <person name="Cho J.-C."/>
            <person name="Choi A."/>
            <person name="Kang I."/>
        </authorList>
    </citation>
    <scope>NUCLEOTIDE SEQUENCE [LARGE SCALE GENOMIC DNA]</scope>
    <source>
        <strain evidence="2 3">SAORIC-696</strain>
    </source>
</reference>
<dbReference type="InterPro" id="IPR009003">
    <property type="entry name" value="Peptidase_S1_PA"/>
</dbReference>
<dbReference type="GO" id="GO:0006508">
    <property type="term" value="P:proteolysis"/>
    <property type="evidence" value="ECO:0007669"/>
    <property type="project" value="UniProtKB-KW"/>
</dbReference>
<dbReference type="InterPro" id="IPR011044">
    <property type="entry name" value="Quino_amine_DH_bsu"/>
</dbReference>
<feature type="compositionally biased region" description="Polar residues" evidence="1">
    <location>
        <begin position="140"/>
        <end position="156"/>
    </location>
</feature>
<evidence type="ECO:0000313" key="2">
    <source>
        <dbReference type="EMBL" id="WDE97892.1"/>
    </source>
</evidence>
<dbReference type="InterPro" id="IPR036322">
    <property type="entry name" value="WD40_repeat_dom_sf"/>
</dbReference>
<name>A0ABY7VUZ5_9BACT</name>
<evidence type="ECO:0000313" key="3">
    <source>
        <dbReference type="Proteomes" id="UP001214250"/>
    </source>
</evidence>
<dbReference type="SUPFAM" id="SSF50494">
    <property type="entry name" value="Trypsin-like serine proteases"/>
    <property type="match status" value="1"/>
</dbReference>